<dbReference type="EMBL" id="UYRR01008793">
    <property type="protein sequence ID" value="VDK24509.1"/>
    <property type="molecule type" value="Genomic_DNA"/>
</dbReference>
<protein>
    <submittedName>
        <fullName evidence="2 4">Uncharacterized protein</fullName>
    </submittedName>
</protein>
<dbReference type="Proteomes" id="UP000267096">
    <property type="component" value="Unassembled WGS sequence"/>
</dbReference>
<reference evidence="2 3" key="2">
    <citation type="submission" date="2018-11" db="EMBL/GenBank/DDBJ databases">
        <authorList>
            <consortium name="Pathogen Informatics"/>
        </authorList>
    </citation>
    <scope>NUCLEOTIDE SEQUENCE [LARGE SCALE GENOMIC DNA]</scope>
</reference>
<sequence length="69" mass="7649">MLKDPAILNEFFAPLPVASTCTAESPSMGPSCNNNSNSHSNNNVSPTYLETFTNLERYVQHREGLFTRS</sequence>
<feature type="region of interest" description="Disordered" evidence="1">
    <location>
        <begin position="23"/>
        <end position="45"/>
    </location>
</feature>
<evidence type="ECO:0000313" key="4">
    <source>
        <dbReference type="WBParaSite" id="ASIM_0000499001-mRNA-1"/>
    </source>
</evidence>
<name>A0A0M3JBL4_ANISI</name>
<dbReference type="WBParaSite" id="ASIM_0000499001-mRNA-1">
    <property type="protein sequence ID" value="ASIM_0000499001-mRNA-1"/>
    <property type="gene ID" value="ASIM_0000499001"/>
</dbReference>
<keyword evidence="3" id="KW-1185">Reference proteome</keyword>
<evidence type="ECO:0000256" key="1">
    <source>
        <dbReference type="SAM" id="MobiDB-lite"/>
    </source>
</evidence>
<gene>
    <name evidence="2" type="ORF">ASIM_LOCUS4799</name>
</gene>
<dbReference type="AlphaFoldDB" id="A0A0M3JBL4"/>
<evidence type="ECO:0000313" key="2">
    <source>
        <dbReference type="EMBL" id="VDK24509.1"/>
    </source>
</evidence>
<accession>A0A0M3JBL4</accession>
<reference evidence="4" key="1">
    <citation type="submission" date="2017-02" db="UniProtKB">
        <authorList>
            <consortium name="WormBaseParasite"/>
        </authorList>
    </citation>
    <scope>IDENTIFICATION</scope>
</reference>
<proteinExistence type="predicted"/>
<evidence type="ECO:0000313" key="3">
    <source>
        <dbReference type="Proteomes" id="UP000267096"/>
    </source>
</evidence>
<organism evidence="4">
    <name type="scientific">Anisakis simplex</name>
    <name type="common">Herring worm</name>
    <dbReference type="NCBI Taxonomy" id="6269"/>
    <lineage>
        <taxon>Eukaryota</taxon>
        <taxon>Metazoa</taxon>
        <taxon>Ecdysozoa</taxon>
        <taxon>Nematoda</taxon>
        <taxon>Chromadorea</taxon>
        <taxon>Rhabditida</taxon>
        <taxon>Spirurina</taxon>
        <taxon>Ascaridomorpha</taxon>
        <taxon>Ascaridoidea</taxon>
        <taxon>Anisakidae</taxon>
        <taxon>Anisakis</taxon>
        <taxon>Anisakis simplex complex</taxon>
    </lineage>
</organism>
<feature type="compositionally biased region" description="Low complexity" evidence="1">
    <location>
        <begin position="31"/>
        <end position="45"/>
    </location>
</feature>